<dbReference type="Pfam" id="PF03968">
    <property type="entry name" value="LptD_N"/>
    <property type="match status" value="1"/>
</dbReference>
<organism evidence="4 5">
    <name type="scientific">Sulfitobacter guttiformis</name>
    <dbReference type="NCBI Taxonomy" id="74349"/>
    <lineage>
        <taxon>Bacteria</taxon>
        <taxon>Pseudomonadati</taxon>
        <taxon>Pseudomonadota</taxon>
        <taxon>Alphaproteobacteria</taxon>
        <taxon>Rhodobacterales</taxon>
        <taxon>Roseobacteraceae</taxon>
        <taxon>Sulfitobacter</taxon>
    </lineage>
</organism>
<dbReference type="PANTHER" id="PTHR36504">
    <property type="entry name" value="LIPOPOLYSACCHARIDE EXPORT SYSTEM PROTEIN LPTA"/>
    <property type="match status" value="1"/>
</dbReference>
<evidence type="ECO:0000313" key="5">
    <source>
        <dbReference type="Proteomes" id="UP000284407"/>
    </source>
</evidence>
<name>A0A420DRQ4_9RHOB</name>
<keyword evidence="5" id="KW-1185">Reference proteome</keyword>
<reference evidence="4 5" key="1">
    <citation type="submission" date="2018-09" db="EMBL/GenBank/DDBJ databases">
        <title>Genomic Encyclopedia of Archaeal and Bacterial Type Strains, Phase II (KMG-II): from individual species to whole genera.</title>
        <authorList>
            <person name="Goeker M."/>
        </authorList>
    </citation>
    <scope>NUCLEOTIDE SEQUENCE [LARGE SCALE GENOMIC DNA]</scope>
    <source>
        <strain evidence="4 5">DSM 11458</strain>
    </source>
</reference>
<accession>A0A420DRQ4</accession>
<dbReference type="Gene3D" id="2.60.450.10">
    <property type="entry name" value="Lipopolysaccharide (LPS) transport protein A like domain"/>
    <property type="match status" value="1"/>
</dbReference>
<protein>
    <submittedName>
        <fullName evidence="4">Lipopolysaccharide export system protein LptA</fullName>
    </submittedName>
</protein>
<dbReference type="InterPro" id="IPR005653">
    <property type="entry name" value="OstA-like_N"/>
</dbReference>
<comment type="caution">
    <text evidence="4">The sequence shown here is derived from an EMBL/GenBank/DDBJ whole genome shotgun (WGS) entry which is preliminary data.</text>
</comment>
<feature type="signal peptide" evidence="2">
    <location>
        <begin position="1"/>
        <end position="24"/>
    </location>
</feature>
<dbReference type="STRING" id="1443111.Z949_3558"/>
<dbReference type="EMBL" id="RAQK01000001">
    <property type="protein sequence ID" value="RKE96956.1"/>
    <property type="molecule type" value="Genomic_DNA"/>
</dbReference>
<dbReference type="Proteomes" id="UP000284407">
    <property type="component" value="Unassembled WGS sequence"/>
</dbReference>
<evidence type="ECO:0000259" key="3">
    <source>
        <dbReference type="Pfam" id="PF03968"/>
    </source>
</evidence>
<evidence type="ECO:0000256" key="1">
    <source>
        <dbReference type="ARBA" id="ARBA00022729"/>
    </source>
</evidence>
<gene>
    <name evidence="4" type="ORF">C8N30_1538</name>
</gene>
<dbReference type="GO" id="GO:0017089">
    <property type="term" value="F:glycolipid transfer activity"/>
    <property type="evidence" value="ECO:0007669"/>
    <property type="project" value="TreeGrafter"/>
</dbReference>
<dbReference type="PANTHER" id="PTHR36504:SF1">
    <property type="entry name" value="LIPOPOLYSACCHARIDE EXPORT SYSTEM PROTEIN LPTA"/>
    <property type="match status" value="1"/>
</dbReference>
<dbReference type="GO" id="GO:0015920">
    <property type="term" value="P:lipopolysaccharide transport"/>
    <property type="evidence" value="ECO:0007669"/>
    <property type="project" value="TreeGrafter"/>
</dbReference>
<keyword evidence="1 2" id="KW-0732">Signal</keyword>
<evidence type="ECO:0000313" key="4">
    <source>
        <dbReference type="EMBL" id="RKE96956.1"/>
    </source>
</evidence>
<evidence type="ECO:0000256" key="2">
    <source>
        <dbReference type="SAM" id="SignalP"/>
    </source>
</evidence>
<dbReference type="GO" id="GO:0009279">
    <property type="term" value="C:cell outer membrane"/>
    <property type="evidence" value="ECO:0007669"/>
    <property type="project" value="TreeGrafter"/>
</dbReference>
<dbReference type="AlphaFoldDB" id="A0A420DRQ4"/>
<feature type="domain" description="Organic solvent tolerance-like N-terminal" evidence="3">
    <location>
        <begin position="43"/>
        <end position="147"/>
    </location>
</feature>
<dbReference type="GO" id="GO:0030288">
    <property type="term" value="C:outer membrane-bounded periplasmic space"/>
    <property type="evidence" value="ECO:0007669"/>
    <property type="project" value="TreeGrafter"/>
</dbReference>
<proteinExistence type="predicted"/>
<sequence length="166" mass="17138">MSIMGLRILLTALFAALLSTSVMAQGASVAFGTIAQDTSLPVEVSSDELSVDQQTGTAIFTGNVVIGQGEMRLSAARVMVVYRASNDGIAKMEATGGVTLVSGKDAAESERADYSIDDGTIVMSGKVLLAQGASALSADTMTIRLRDGTARMSGNVRSRLQTSGNN</sequence>
<dbReference type="InterPro" id="IPR052037">
    <property type="entry name" value="LPS_export_LptA"/>
</dbReference>
<feature type="chain" id="PRO_5019290112" evidence="2">
    <location>
        <begin position="25"/>
        <end position="166"/>
    </location>
</feature>